<dbReference type="InterPro" id="IPR007730">
    <property type="entry name" value="SPOR-like_dom"/>
</dbReference>
<keyword evidence="2" id="KW-0732">Signal</keyword>
<reference evidence="5" key="1">
    <citation type="journal article" date="2019" name="Int. J. Syst. Evol. Microbiol.">
        <title>The Global Catalogue of Microorganisms (GCM) 10K type strain sequencing project: providing services to taxonomists for standard genome sequencing and annotation.</title>
        <authorList>
            <consortium name="The Broad Institute Genomics Platform"/>
            <consortium name="The Broad Institute Genome Sequencing Center for Infectious Disease"/>
            <person name="Wu L."/>
            <person name="Ma J."/>
        </authorList>
    </citation>
    <scope>NUCLEOTIDE SEQUENCE [LARGE SCALE GENOMIC DNA]</scope>
    <source>
        <strain evidence="5">JCM 17563</strain>
    </source>
</reference>
<organism evidence="4 5">
    <name type="scientific">Sphingomonas swuensis</name>
    <dbReference type="NCBI Taxonomy" id="977800"/>
    <lineage>
        <taxon>Bacteria</taxon>
        <taxon>Pseudomonadati</taxon>
        <taxon>Pseudomonadota</taxon>
        <taxon>Alphaproteobacteria</taxon>
        <taxon>Sphingomonadales</taxon>
        <taxon>Sphingomonadaceae</taxon>
        <taxon>Sphingomonas</taxon>
    </lineage>
</organism>
<dbReference type="Gene3D" id="1.25.40.10">
    <property type="entry name" value="Tetratricopeptide repeat domain"/>
    <property type="match status" value="1"/>
</dbReference>
<sequence>MRKPSNALLVASSIALAVPITGCAMGGGPRSFAGKVDMGNVGLAMRAQAAIEKGDSASAIQLAEKAVENSPTDGGFRALLGNAYLAGGRFRSAEAAYADALALYPNQAGVPLKLALAQAAQGKADAATATLDSFSAMIDPADAGLALALGGRPGAAIELLDQAARSAGADGRVRQNLALAHALAGDWQRARSVAAQDLTGDQLEARMSEWATFARPSAAGSQVALMLGLKPAVADQGQPARLALKGKGTPVRMAVAEQPSVAVVAAPVAEPVAVAQADVSPAPSLSSPIAGPMPEVASVEPVAAPVAVAEASPDVADMVDSLRREPIRASGALPKVAQLRRSAAKRFGKSQAVVQLGAYATQAGVKAGWNNVAKRHASLRSYVPASARFAGPRGTVYRLSLKGFASDSEARNLCMELKAKGASCFVRTAAGDSPVRFASR</sequence>
<evidence type="ECO:0000313" key="4">
    <source>
        <dbReference type="EMBL" id="GAA4018685.1"/>
    </source>
</evidence>
<dbReference type="InterPro" id="IPR019734">
    <property type="entry name" value="TPR_rpt"/>
</dbReference>
<feature type="repeat" description="TPR" evidence="1">
    <location>
        <begin position="74"/>
        <end position="107"/>
    </location>
</feature>
<accession>A0ABP7SZJ1</accession>
<dbReference type="SUPFAM" id="SSF110997">
    <property type="entry name" value="Sporulation related repeat"/>
    <property type="match status" value="1"/>
</dbReference>
<gene>
    <name evidence="4" type="ORF">GCM10022280_17790</name>
</gene>
<dbReference type="Proteomes" id="UP001500235">
    <property type="component" value="Unassembled WGS sequence"/>
</dbReference>
<dbReference type="Pfam" id="PF14559">
    <property type="entry name" value="TPR_19"/>
    <property type="match status" value="1"/>
</dbReference>
<protein>
    <recommendedName>
        <fullName evidence="3">SPOR domain-containing protein</fullName>
    </recommendedName>
</protein>
<name>A0ABP7SZJ1_9SPHN</name>
<dbReference type="SUPFAM" id="SSF48452">
    <property type="entry name" value="TPR-like"/>
    <property type="match status" value="1"/>
</dbReference>
<feature type="signal peptide" evidence="2">
    <location>
        <begin position="1"/>
        <end position="17"/>
    </location>
</feature>
<comment type="caution">
    <text evidence="4">The sequence shown here is derived from an EMBL/GenBank/DDBJ whole genome shotgun (WGS) entry which is preliminary data.</text>
</comment>
<dbReference type="Gene3D" id="3.30.70.1070">
    <property type="entry name" value="Sporulation related repeat"/>
    <property type="match status" value="1"/>
</dbReference>
<dbReference type="Pfam" id="PF05036">
    <property type="entry name" value="SPOR"/>
    <property type="match status" value="1"/>
</dbReference>
<dbReference type="PROSITE" id="PS51724">
    <property type="entry name" value="SPOR"/>
    <property type="match status" value="1"/>
</dbReference>
<keyword evidence="1" id="KW-0802">TPR repeat</keyword>
<dbReference type="EMBL" id="BAABBQ010000001">
    <property type="protein sequence ID" value="GAA4018685.1"/>
    <property type="molecule type" value="Genomic_DNA"/>
</dbReference>
<evidence type="ECO:0000256" key="2">
    <source>
        <dbReference type="SAM" id="SignalP"/>
    </source>
</evidence>
<feature type="chain" id="PRO_5047005145" description="SPOR domain-containing protein" evidence="2">
    <location>
        <begin position="18"/>
        <end position="440"/>
    </location>
</feature>
<keyword evidence="5" id="KW-1185">Reference proteome</keyword>
<dbReference type="SMART" id="SM00028">
    <property type="entry name" value="TPR"/>
    <property type="match status" value="2"/>
</dbReference>
<dbReference type="InterPro" id="IPR011990">
    <property type="entry name" value="TPR-like_helical_dom_sf"/>
</dbReference>
<feature type="domain" description="SPOR" evidence="3">
    <location>
        <begin position="346"/>
        <end position="429"/>
    </location>
</feature>
<evidence type="ECO:0000259" key="3">
    <source>
        <dbReference type="PROSITE" id="PS51724"/>
    </source>
</evidence>
<dbReference type="PROSITE" id="PS50005">
    <property type="entry name" value="TPR"/>
    <property type="match status" value="1"/>
</dbReference>
<proteinExistence type="predicted"/>
<evidence type="ECO:0000313" key="5">
    <source>
        <dbReference type="Proteomes" id="UP001500235"/>
    </source>
</evidence>
<dbReference type="InterPro" id="IPR036680">
    <property type="entry name" value="SPOR-like_sf"/>
</dbReference>
<evidence type="ECO:0000256" key="1">
    <source>
        <dbReference type="PROSITE-ProRule" id="PRU00339"/>
    </source>
</evidence>
<dbReference type="RefSeq" id="WP_344707058.1">
    <property type="nucleotide sequence ID" value="NZ_BAABBQ010000001.1"/>
</dbReference>